<keyword evidence="9" id="KW-1185">Reference proteome</keyword>
<feature type="domain" description="Helicase C-terminal" evidence="7">
    <location>
        <begin position="1"/>
        <end position="130"/>
    </location>
</feature>
<evidence type="ECO:0000259" key="7">
    <source>
        <dbReference type="PROSITE" id="PS51194"/>
    </source>
</evidence>
<dbReference type="OrthoDB" id="3237443at2759"/>
<protein>
    <recommendedName>
        <fullName evidence="1">RNA helicase</fullName>
        <ecNumber evidence="1">3.6.4.13</ecNumber>
    </recommendedName>
</protein>
<reference evidence="8 9" key="1">
    <citation type="submission" date="2015-08" db="EMBL/GenBank/DDBJ databases">
        <title>Next Generation Sequencing and Analysis of the Genome of Puccinia sorghi L Schw, the Causal Agent of Maize Common Rust.</title>
        <authorList>
            <person name="Rochi L."/>
            <person name="Burguener G."/>
            <person name="Darino M."/>
            <person name="Turjanski A."/>
            <person name="Kreff E."/>
            <person name="Dieguez M.J."/>
            <person name="Sacco F."/>
        </authorList>
    </citation>
    <scope>NUCLEOTIDE SEQUENCE [LARGE SCALE GENOMIC DNA]</scope>
    <source>
        <strain evidence="8 9">RO10H11247</strain>
    </source>
</reference>
<evidence type="ECO:0000256" key="4">
    <source>
        <dbReference type="ARBA" id="ARBA00022806"/>
    </source>
</evidence>
<evidence type="ECO:0000256" key="3">
    <source>
        <dbReference type="ARBA" id="ARBA00022801"/>
    </source>
</evidence>
<comment type="caution">
    <text evidence="8">The sequence shown here is derived from an EMBL/GenBank/DDBJ whole genome shotgun (WGS) entry which is preliminary data.</text>
</comment>
<evidence type="ECO:0000256" key="6">
    <source>
        <dbReference type="ARBA" id="ARBA00047984"/>
    </source>
</evidence>
<evidence type="ECO:0000256" key="1">
    <source>
        <dbReference type="ARBA" id="ARBA00012552"/>
    </source>
</evidence>
<keyword evidence="2" id="KW-0547">Nucleotide-binding</keyword>
<dbReference type="PROSITE" id="PS51194">
    <property type="entry name" value="HELICASE_CTER"/>
    <property type="match status" value="1"/>
</dbReference>
<dbReference type="CDD" id="cd18787">
    <property type="entry name" value="SF2_C_DEAD"/>
    <property type="match status" value="1"/>
</dbReference>
<organism evidence="8 9">
    <name type="scientific">Puccinia sorghi</name>
    <dbReference type="NCBI Taxonomy" id="27349"/>
    <lineage>
        <taxon>Eukaryota</taxon>
        <taxon>Fungi</taxon>
        <taxon>Dikarya</taxon>
        <taxon>Basidiomycota</taxon>
        <taxon>Pucciniomycotina</taxon>
        <taxon>Pucciniomycetes</taxon>
        <taxon>Pucciniales</taxon>
        <taxon>Pucciniaceae</taxon>
        <taxon>Puccinia</taxon>
    </lineage>
</organism>
<dbReference type="Gene3D" id="3.40.50.300">
    <property type="entry name" value="P-loop containing nucleotide triphosphate hydrolases"/>
    <property type="match status" value="1"/>
</dbReference>
<dbReference type="PANTHER" id="PTHR47959:SF1">
    <property type="entry name" value="ATP-DEPENDENT RNA HELICASE DBPA"/>
    <property type="match status" value="1"/>
</dbReference>
<gene>
    <name evidence="8" type="ORF">VP01_6665g1</name>
</gene>
<sequence>ALQSESKEETLGDVDYYCRLLKVECFSSDLSAVQRKRILEKFRAEDINILICSDMIARGMDIMGVDNVVNYDAPIDIKKYVHRVGRTARANSDGKAFSLVEAQEAKFVKNFLKVGLGQLGPLQQLVKIRIGWRDLQALSPYYHVHFILPFAVAVALKKLAEMFGCSVEL</sequence>
<dbReference type="InterPro" id="IPR001650">
    <property type="entry name" value="Helicase_C-like"/>
</dbReference>
<dbReference type="InterPro" id="IPR050079">
    <property type="entry name" value="DEAD_box_RNA_helicase"/>
</dbReference>
<dbReference type="GO" id="GO:0016787">
    <property type="term" value="F:hydrolase activity"/>
    <property type="evidence" value="ECO:0007669"/>
    <property type="project" value="UniProtKB-KW"/>
</dbReference>
<dbReference type="EMBL" id="LAVV01012012">
    <property type="protein sequence ID" value="KNZ47123.1"/>
    <property type="molecule type" value="Genomic_DNA"/>
</dbReference>
<dbReference type="GO" id="GO:0005524">
    <property type="term" value="F:ATP binding"/>
    <property type="evidence" value="ECO:0007669"/>
    <property type="project" value="UniProtKB-KW"/>
</dbReference>
<dbReference type="SMART" id="SM00490">
    <property type="entry name" value="HELICc"/>
    <property type="match status" value="1"/>
</dbReference>
<dbReference type="Pfam" id="PF00271">
    <property type="entry name" value="Helicase_C"/>
    <property type="match status" value="1"/>
</dbReference>
<dbReference type="InterPro" id="IPR027417">
    <property type="entry name" value="P-loop_NTPase"/>
</dbReference>
<keyword evidence="4" id="KW-0347">Helicase</keyword>
<dbReference type="GO" id="GO:0005829">
    <property type="term" value="C:cytosol"/>
    <property type="evidence" value="ECO:0007669"/>
    <property type="project" value="TreeGrafter"/>
</dbReference>
<dbReference type="SUPFAM" id="SSF52540">
    <property type="entry name" value="P-loop containing nucleoside triphosphate hydrolases"/>
    <property type="match status" value="1"/>
</dbReference>
<keyword evidence="5" id="KW-0067">ATP-binding</keyword>
<accession>A0A0L6UEX6</accession>
<evidence type="ECO:0000256" key="5">
    <source>
        <dbReference type="ARBA" id="ARBA00022840"/>
    </source>
</evidence>
<evidence type="ECO:0000313" key="8">
    <source>
        <dbReference type="EMBL" id="KNZ47123.1"/>
    </source>
</evidence>
<proteinExistence type="predicted"/>
<name>A0A0L6UEX6_9BASI</name>
<dbReference type="VEuPathDB" id="FungiDB:VP01_6665g1"/>
<dbReference type="EC" id="3.6.4.13" evidence="1"/>
<comment type="catalytic activity">
    <reaction evidence="6">
        <text>ATP + H2O = ADP + phosphate + H(+)</text>
        <dbReference type="Rhea" id="RHEA:13065"/>
        <dbReference type="ChEBI" id="CHEBI:15377"/>
        <dbReference type="ChEBI" id="CHEBI:15378"/>
        <dbReference type="ChEBI" id="CHEBI:30616"/>
        <dbReference type="ChEBI" id="CHEBI:43474"/>
        <dbReference type="ChEBI" id="CHEBI:456216"/>
        <dbReference type="EC" id="3.6.4.13"/>
    </reaction>
</comment>
<dbReference type="AlphaFoldDB" id="A0A0L6UEX6"/>
<feature type="non-terminal residue" evidence="8">
    <location>
        <position position="1"/>
    </location>
</feature>
<dbReference type="GO" id="GO:0003724">
    <property type="term" value="F:RNA helicase activity"/>
    <property type="evidence" value="ECO:0007669"/>
    <property type="project" value="UniProtKB-EC"/>
</dbReference>
<evidence type="ECO:0000313" key="9">
    <source>
        <dbReference type="Proteomes" id="UP000037035"/>
    </source>
</evidence>
<dbReference type="Proteomes" id="UP000037035">
    <property type="component" value="Unassembled WGS sequence"/>
</dbReference>
<evidence type="ECO:0000256" key="2">
    <source>
        <dbReference type="ARBA" id="ARBA00022741"/>
    </source>
</evidence>
<dbReference type="STRING" id="27349.A0A0L6UEX6"/>
<keyword evidence="3" id="KW-0378">Hydrolase</keyword>
<dbReference type="PANTHER" id="PTHR47959">
    <property type="entry name" value="ATP-DEPENDENT RNA HELICASE RHLE-RELATED"/>
    <property type="match status" value="1"/>
</dbReference>